<feature type="compositionally biased region" description="Acidic residues" evidence="1">
    <location>
        <begin position="157"/>
        <end position="167"/>
    </location>
</feature>
<comment type="caution">
    <text evidence="2">The sequence shown here is derived from an EMBL/GenBank/DDBJ whole genome shotgun (WGS) entry which is preliminary data.</text>
</comment>
<dbReference type="Proteomes" id="UP001642482">
    <property type="component" value="Unassembled WGS sequence"/>
</dbReference>
<keyword evidence="3" id="KW-1185">Reference proteome</keyword>
<sequence length="316" mass="36587">MLCFSPFADKPQESHKPQEWPWSHDWQDDNTLELWTPNAQEPDQSCAYWPWDEAFDLDADLVIDVLSPPTIPTSASRSDSSTSSQSQDLEDAYDLEPFFELGDELATHRAEAYEFPLSERDLQSFFDSPQTAVCDNEPCRSPSPQMQHSDDFLPSGSDDDNHDDDVMVPDSRPVQKRQRERQPEEEGPRKRRLSRKANTRASQGAFTRWNHVYLCLSEVGYHLENGEDEAFYWNRHQNSWVWRGGSDLADASEFDLFDPRFYITVRPDGDGFPIEVSWVEDESVFAGTDEINEKTLCLSVDLIWNLIYEHKSQYLD</sequence>
<name>A0ABP0D2Z0_9PEZI</name>
<gene>
    <name evidence="2" type="ORF">SEUCBS140593_010443</name>
</gene>
<feature type="region of interest" description="Disordered" evidence="1">
    <location>
        <begin position="133"/>
        <end position="200"/>
    </location>
</feature>
<accession>A0ABP0D2Z0</accession>
<feature type="region of interest" description="Disordered" evidence="1">
    <location>
        <begin position="67"/>
        <end position="95"/>
    </location>
</feature>
<evidence type="ECO:0000313" key="2">
    <source>
        <dbReference type="EMBL" id="CAK7238217.1"/>
    </source>
</evidence>
<protein>
    <submittedName>
        <fullName evidence="2">Uncharacterized protein</fullName>
    </submittedName>
</protein>
<proteinExistence type="predicted"/>
<evidence type="ECO:0000256" key="1">
    <source>
        <dbReference type="SAM" id="MobiDB-lite"/>
    </source>
</evidence>
<feature type="compositionally biased region" description="Basic residues" evidence="1">
    <location>
        <begin position="189"/>
        <end position="198"/>
    </location>
</feature>
<organism evidence="2 3">
    <name type="scientific">Sporothrix eucalyptigena</name>
    <dbReference type="NCBI Taxonomy" id="1812306"/>
    <lineage>
        <taxon>Eukaryota</taxon>
        <taxon>Fungi</taxon>
        <taxon>Dikarya</taxon>
        <taxon>Ascomycota</taxon>
        <taxon>Pezizomycotina</taxon>
        <taxon>Sordariomycetes</taxon>
        <taxon>Sordariomycetidae</taxon>
        <taxon>Ophiostomatales</taxon>
        <taxon>Ophiostomataceae</taxon>
        <taxon>Sporothrix</taxon>
    </lineage>
</organism>
<reference evidence="2 3" key="1">
    <citation type="submission" date="2024-01" db="EMBL/GenBank/DDBJ databases">
        <authorList>
            <person name="Allen C."/>
            <person name="Tagirdzhanova G."/>
        </authorList>
    </citation>
    <scope>NUCLEOTIDE SEQUENCE [LARGE SCALE GENOMIC DNA]</scope>
</reference>
<feature type="compositionally biased region" description="Low complexity" evidence="1">
    <location>
        <begin position="73"/>
        <end position="87"/>
    </location>
</feature>
<feature type="region of interest" description="Disordered" evidence="1">
    <location>
        <begin position="1"/>
        <end position="24"/>
    </location>
</feature>
<dbReference type="EMBL" id="CAWUHD010000218">
    <property type="protein sequence ID" value="CAK7238217.1"/>
    <property type="molecule type" value="Genomic_DNA"/>
</dbReference>
<evidence type="ECO:0000313" key="3">
    <source>
        <dbReference type="Proteomes" id="UP001642482"/>
    </source>
</evidence>